<feature type="transmembrane region" description="Helical" evidence="1">
    <location>
        <begin position="167"/>
        <end position="189"/>
    </location>
</feature>
<evidence type="ECO:0008006" key="4">
    <source>
        <dbReference type="Google" id="ProtNLM"/>
    </source>
</evidence>
<name>A0A6B0V302_IXORI</name>
<feature type="signal peptide" evidence="2">
    <location>
        <begin position="1"/>
        <end position="29"/>
    </location>
</feature>
<sequence>MRASSVPLVSFHLLPLVTVLCGFKERAAGALCRNGCRRCLPRLIETVYSKKKKEKNTLYNLLYTDCSFVPPRLMNYGTVLFSAWTVYAATASSAVLLLPEGPNLVARDNCSVLLSLDFGGPPTESCAGAASLGACVSSAGFVETEFKRGAVRMGSAPFFLRLNTGSSLLSCALHFLFVFGCIVLFSLFLKEGGAKGRSSVHIFDFAQEE</sequence>
<keyword evidence="2" id="KW-0732">Signal</keyword>
<feature type="transmembrane region" description="Helical" evidence="1">
    <location>
        <begin position="79"/>
        <end position="98"/>
    </location>
</feature>
<keyword evidence="1" id="KW-0812">Transmembrane</keyword>
<keyword evidence="1" id="KW-0472">Membrane</keyword>
<keyword evidence="1" id="KW-1133">Transmembrane helix</keyword>
<protein>
    <recommendedName>
        <fullName evidence="4">Secreted protein</fullName>
    </recommendedName>
</protein>
<evidence type="ECO:0000256" key="1">
    <source>
        <dbReference type="SAM" id="Phobius"/>
    </source>
</evidence>
<dbReference type="AlphaFoldDB" id="A0A6B0V302"/>
<accession>A0A6B0V302</accession>
<dbReference type="EMBL" id="GIFC01014133">
    <property type="protein sequence ID" value="MXU96216.1"/>
    <property type="molecule type" value="Transcribed_RNA"/>
</dbReference>
<proteinExistence type="predicted"/>
<feature type="chain" id="PRO_5025453587" description="Secreted protein" evidence="2">
    <location>
        <begin position="30"/>
        <end position="209"/>
    </location>
</feature>
<organism evidence="3">
    <name type="scientific">Ixodes ricinus</name>
    <name type="common">Common tick</name>
    <name type="synonym">Acarus ricinus</name>
    <dbReference type="NCBI Taxonomy" id="34613"/>
    <lineage>
        <taxon>Eukaryota</taxon>
        <taxon>Metazoa</taxon>
        <taxon>Ecdysozoa</taxon>
        <taxon>Arthropoda</taxon>
        <taxon>Chelicerata</taxon>
        <taxon>Arachnida</taxon>
        <taxon>Acari</taxon>
        <taxon>Parasitiformes</taxon>
        <taxon>Ixodida</taxon>
        <taxon>Ixodoidea</taxon>
        <taxon>Ixodidae</taxon>
        <taxon>Ixodinae</taxon>
        <taxon>Ixodes</taxon>
    </lineage>
</organism>
<evidence type="ECO:0000313" key="3">
    <source>
        <dbReference type="EMBL" id="MXU96216.1"/>
    </source>
</evidence>
<reference evidence="3" key="1">
    <citation type="submission" date="2019-12" db="EMBL/GenBank/DDBJ databases">
        <title>An insight into the sialome of adult female Ixodes ricinus ticks feeding for 6 days.</title>
        <authorList>
            <person name="Perner J."/>
            <person name="Ribeiro J.M.C."/>
        </authorList>
    </citation>
    <scope>NUCLEOTIDE SEQUENCE</scope>
    <source>
        <strain evidence="3">Semi-engorged</strain>
        <tissue evidence="3">Salivary glands</tissue>
    </source>
</reference>
<evidence type="ECO:0000256" key="2">
    <source>
        <dbReference type="SAM" id="SignalP"/>
    </source>
</evidence>